<evidence type="ECO:0000313" key="4">
    <source>
        <dbReference type="EMBL" id="AHH19317.1"/>
    </source>
</evidence>
<dbReference type="HOGENOM" id="CLU_026673_3_1_11"/>
<dbReference type="KEGG" id="nno:NONO_c45330"/>
<dbReference type="Pfam" id="PF08240">
    <property type="entry name" value="ADH_N"/>
    <property type="match status" value="1"/>
</dbReference>
<proteinExistence type="predicted"/>
<dbReference type="GO" id="GO:0070402">
    <property type="term" value="F:NADPH binding"/>
    <property type="evidence" value="ECO:0007669"/>
    <property type="project" value="TreeGrafter"/>
</dbReference>
<evidence type="ECO:0000256" key="1">
    <source>
        <dbReference type="ARBA" id="ARBA00022857"/>
    </source>
</evidence>
<dbReference type="PATRIC" id="fig|1415166.3.peg.4659"/>
<gene>
    <name evidence="4" type="ORF">NONO_c45330</name>
</gene>
<dbReference type="EMBL" id="CP006850">
    <property type="protein sequence ID" value="AHH19317.1"/>
    <property type="molecule type" value="Genomic_DNA"/>
</dbReference>
<keyword evidence="2" id="KW-0560">Oxidoreductase</keyword>
<organism evidence="4 5">
    <name type="scientific">Nocardia nova SH22a</name>
    <dbReference type="NCBI Taxonomy" id="1415166"/>
    <lineage>
        <taxon>Bacteria</taxon>
        <taxon>Bacillati</taxon>
        <taxon>Actinomycetota</taxon>
        <taxon>Actinomycetes</taxon>
        <taxon>Mycobacteriales</taxon>
        <taxon>Nocardiaceae</taxon>
        <taxon>Nocardia</taxon>
    </lineage>
</organism>
<dbReference type="InterPro" id="IPR001357">
    <property type="entry name" value="BRCT_dom"/>
</dbReference>
<dbReference type="Proteomes" id="UP000019150">
    <property type="component" value="Chromosome"/>
</dbReference>
<dbReference type="InterPro" id="IPR036291">
    <property type="entry name" value="NAD(P)-bd_dom_sf"/>
</dbReference>
<dbReference type="eggNOG" id="COG0604">
    <property type="taxonomic scope" value="Bacteria"/>
</dbReference>
<reference evidence="4 5" key="1">
    <citation type="journal article" date="2014" name="Appl. Environ. Microbiol.">
        <title>Insights into the Microbial Degradation of Rubber and Gutta-Percha by Analysis of the Complete Genome of Nocardia nova SH22a.</title>
        <authorList>
            <person name="Luo Q."/>
            <person name="Hiessl S."/>
            <person name="Poehlein A."/>
            <person name="Daniel R."/>
            <person name="Steinbuchel A."/>
        </authorList>
    </citation>
    <scope>NUCLEOTIDE SEQUENCE [LARGE SCALE GENOMIC DNA]</scope>
    <source>
        <strain evidence="4">SH22a</strain>
    </source>
</reference>
<dbReference type="Gene3D" id="3.40.50.720">
    <property type="entry name" value="NAD(P)-binding Rossmann-like Domain"/>
    <property type="match status" value="1"/>
</dbReference>
<dbReference type="RefSeq" id="WP_025350722.1">
    <property type="nucleotide sequence ID" value="NZ_CP006850.1"/>
</dbReference>
<dbReference type="STRING" id="1415166.NONO_c45330"/>
<dbReference type="Gene3D" id="3.90.180.10">
    <property type="entry name" value="Medium-chain alcohol dehydrogenases, catalytic domain"/>
    <property type="match status" value="1"/>
</dbReference>
<dbReference type="PANTHER" id="PTHR48106">
    <property type="entry name" value="QUINONE OXIDOREDUCTASE PIG3-RELATED"/>
    <property type="match status" value="1"/>
</dbReference>
<feature type="domain" description="BRCT" evidence="3">
    <location>
        <begin position="145"/>
        <end position="197"/>
    </location>
</feature>
<evidence type="ECO:0000256" key="2">
    <source>
        <dbReference type="ARBA" id="ARBA00023002"/>
    </source>
</evidence>
<dbReference type="SUPFAM" id="SSF50129">
    <property type="entry name" value="GroES-like"/>
    <property type="match status" value="1"/>
</dbReference>
<evidence type="ECO:0000313" key="5">
    <source>
        <dbReference type="Proteomes" id="UP000019150"/>
    </source>
</evidence>
<name>W5TJA0_9NOCA</name>
<dbReference type="InterPro" id="IPR013149">
    <property type="entry name" value="ADH-like_C"/>
</dbReference>
<dbReference type="InterPro" id="IPR020843">
    <property type="entry name" value="ER"/>
</dbReference>
<keyword evidence="5" id="KW-1185">Reference proteome</keyword>
<protein>
    <submittedName>
        <fullName evidence="4">Putative dehydrogenase</fullName>
    </submittedName>
</protein>
<keyword evidence="1" id="KW-0521">NADP</keyword>
<evidence type="ECO:0000259" key="3">
    <source>
        <dbReference type="PROSITE" id="PS50172"/>
    </source>
</evidence>
<dbReference type="Pfam" id="PF00107">
    <property type="entry name" value="ADH_zinc_N"/>
    <property type="match status" value="1"/>
</dbReference>
<dbReference type="PROSITE" id="PS50172">
    <property type="entry name" value="BRCT"/>
    <property type="match status" value="1"/>
</dbReference>
<dbReference type="AlphaFoldDB" id="W5TJA0"/>
<accession>W5TJA0</accession>
<sequence>MQAIVMTATGGPEVLIAREVDEPHPSPGEIGVRVEAAPVLYPETRLRAGAFPMPVPVPTVFGMQAVGIVDAVAEDVDPGWIGKRVLMAPNDFGTYADRVCAPAEAAIPLPDGLGAESAAAVVASGSVAAALLDTAALTGADTVLIEAAATGIGGYLTQLIARSDSTRIIATAGGPDKTERARELGAHAVVDHLDPDWPRRLADLLGDTTIDVVFDSIGGDTAAPLLDLMTPLRGRMLGYGWLSGAPAQITTTDLIMRGLTFVGCSGPQWLAGVADRRAAVLRRAADGEITPLIDSVLPLAEASRAHRLVDERRTVGTIVLRPATA</sequence>
<dbReference type="InterPro" id="IPR011032">
    <property type="entry name" value="GroES-like_sf"/>
</dbReference>
<dbReference type="SUPFAM" id="SSF51735">
    <property type="entry name" value="NAD(P)-binding Rossmann-fold domains"/>
    <property type="match status" value="1"/>
</dbReference>
<dbReference type="SMART" id="SM00829">
    <property type="entry name" value="PKS_ER"/>
    <property type="match status" value="1"/>
</dbReference>
<dbReference type="InterPro" id="IPR013154">
    <property type="entry name" value="ADH-like_N"/>
</dbReference>
<dbReference type="GO" id="GO:0016651">
    <property type="term" value="F:oxidoreductase activity, acting on NAD(P)H"/>
    <property type="evidence" value="ECO:0007669"/>
    <property type="project" value="TreeGrafter"/>
</dbReference>
<dbReference type="OrthoDB" id="5195079at2"/>
<dbReference type="PANTHER" id="PTHR48106:SF18">
    <property type="entry name" value="QUINONE OXIDOREDUCTASE PIG3"/>
    <property type="match status" value="1"/>
</dbReference>